<accession>A0ABR0CLI7</accession>
<dbReference type="PANTHER" id="PTHR26379">
    <property type="entry name" value="BTB/POZ AND MATH DOMAIN-CONTAINING PROTEIN 1"/>
    <property type="match status" value="1"/>
</dbReference>
<name>A0ABR0CLI7_9LAMI</name>
<dbReference type="PROSITE" id="PS50097">
    <property type="entry name" value="BTB"/>
    <property type="match status" value="1"/>
</dbReference>
<keyword evidence="6" id="KW-1185">Reference proteome</keyword>
<dbReference type="EMBL" id="JAYDYQ010002688">
    <property type="protein sequence ID" value="KAK4477993.1"/>
    <property type="molecule type" value="Genomic_DNA"/>
</dbReference>
<dbReference type="Gene3D" id="6.10.250.3030">
    <property type="match status" value="1"/>
</dbReference>
<evidence type="ECO:0000259" key="4">
    <source>
        <dbReference type="PROSITE" id="PS50144"/>
    </source>
</evidence>
<proteinExistence type="inferred from homology"/>
<dbReference type="Pfam" id="PF22486">
    <property type="entry name" value="MATH_2"/>
    <property type="match status" value="1"/>
</dbReference>
<dbReference type="Gene3D" id="3.30.710.10">
    <property type="entry name" value="Potassium Channel Kv1.1, Chain A"/>
    <property type="match status" value="2"/>
</dbReference>
<comment type="similarity">
    <text evidence="2">Belongs to the Tdpoz family.</text>
</comment>
<reference evidence="5 6" key="1">
    <citation type="journal article" date="2023" name="bioRxiv">
        <title>Genome report: Whole genome sequence and annotation of Penstemon davidsonii.</title>
        <authorList>
            <person name="Ostevik K.L."/>
            <person name="Alabady M."/>
            <person name="Zhang M."/>
            <person name="Rausher M.D."/>
        </authorList>
    </citation>
    <scope>NUCLEOTIDE SEQUENCE [LARGE SCALE GENOMIC DNA]</scope>
    <source>
        <strain evidence="5">DNT005</strain>
        <tissue evidence="5">Whole leaf</tissue>
    </source>
</reference>
<dbReference type="InterPro" id="IPR000210">
    <property type="entry name" value="BTB/POZ_dom"/>
</dbReference>
<dbReference type="Proteomes" id="UP001291926">
    <property type="component" value="Unassembled WGS sequence"/>
</dbReference>
<dbReference type="CDD" id="cd18280">
    <property type="entry name" value="BTB_POZ_BPM_plant"/>
    <property type="match status" value="1"/>
</dbReference>
<dbReference type="InterPro" id="IPR011333">
    <property type="entry name" value="SKP1/BTB/POZ_sf"/>
</dbReference>
<dbReference type="InterPro" id="IPR045005">
    <property type="entry name" value="BPM1-6"/>
</dbReference>
<dbReference type="Pfam" id="PF24570">
    <property type="entry name" value="BACK_BPM_SPOP"/>
    <property type="match status" value="2"/>
</dbReference>
<dbReference type="SMART" id="SM00225">
    <property type="entry name" value="BTB"/>
    <property type="match status" value="2"/>
</dbReference>
<evidence type="ECO:0000313" key="5">
    <source>
        <dbReference type="EMBL" id="KAK4477993.1"/>
    </source>
</evidence>
<comment type="caution">
    <text evidence="5">The sequence shown here is derived from an EMBL/GenBank/DDBJ whole genome shotgun (WGS) entry which is preliminary data.</text>
</comment>
<organism evidence="5 6">
    <name type="scientific">Penstemon davidsonii</name>
    <dbReference type="NCBI Taxonomy" id="160366"/>
    <lineage>
        <taxon>Eukaryota</taxon>
        <taxon>Viridiplantae</taxon>
        <taxon>Streptophyta</taxon>
        <taxon>Embryophyta</taxon>
        <taxon>Tracheophyta</taxon>
        <taxon>Spermatophyta</taxon>
        <taxon>Magnoliopsida</taxon>
        <taxon>eudicotyledons</taxon>
        <taxon>Gunneridae</taxon>
        <taxon>Pentapetalae</taxon>
        <taxon>asterids</taxon>
        <taxon>lamiids</taxon>
        <taxon>Lamiales</taxon>
        <taxon>Plantaginaceae</taxon>
        <taxon>Cheloneae</taxon>
        <taxon>Penstemon</taxon>
    </lineage>
</organism>
<dbReference type="PROSITE" id="PS50144">
    <property type="entry name" value="MATH"/>
    <property type="match status" value="1"/>
</dbReference>
<dbReference type="Gene3D" id="1.25.40.420">
    <property type="match status" value="1"/>
</dbReference>
<comment type="pathway">
    <text evidence="1">Protein modification; protein ubiquitination.</text>
</comment>
<evidence type="ECO:0000259" key="3">
    <source>
        <dbReference type="PROSITE" id="PS50097"/>
    </source>
</evidence>
<evidence type="ECO:0000313" key="6">
    <source>
        <dbReference type="Proteomes" id="UP001291926"/>
    </source>
</evidence>
<sequence length="479" mass="54101">MGVGKSISSDTFFVGGHLWQIQFYPDGYKKVDESGQVYVSLYIKLVSKCEEEIRACFEYVLLDHKQSDTKFAIGPYMNDPCTLNNSLTVWGFRSFYKRTELEASQFIKDDCLTIQCTVGVVKTSMYVSKTFAQSLPLSNLRQSYQQLLVSREGSDVSFEVEGEIFYAHKLILSTRSPVFKAQFFGPLKEENTRYIKIEEMQAPVFKALLHFIYCDVIPDLGSKCVATMMSQHLLVAADRYGMESLRSLCESRLCKNITVNTVASSLVLAEQYGCSKLKSTCLKFIGLPKNLEAVIQTDGFKNLKESCPTVIDELLKSVAQALLRFIYCDVISDFDSKCATFIMTQHLLATADRYGIERLRSLCELRLCENITINNVASTLILAEQHACFQLKSTCLEFLGLPKNLEVVMRTDGFKNLKENCPAVIDELLKSIIGLRDFSMVSNEPGIKELGRESFNCYRGVAHICGLAKRLLFGFLWTK</sequence>
<dbReference type="PANTHER" id="PTHR26379:SF187">
    <property type="entry name" value="OS07G0655300 PROTEIN"/>
    <property type="match status" value="1"/>
</dbReference>
<dbReference type="SUPFAM" id="SSF54695">
    <property type="entry name" value="POZ domain"/>
    <property type="match status" value="2"/>
</dbReference>
<protein>
    <submittedName>
        <fullName evidence="5">Uncharacterized protein</fullName>
    </submittedName>
</protein>
<dbReference type="Gene3D" id="2.60.210.10">
    <property type="entry name" value="Apoptosis, Tumor Necrosis Factor Receptor Associated Protein 2, Chain A"/>
    <property type="match status" value="1"/>
</dbReference>
<evidence type="ECO:0000256" key="2">
    <source>
        <dbReference type="ARBA" id="ARBA00010846"/>
    </source>
</evidence>
<dbReference type="InterPro" id="IPR056423">
    <property type="entry name" value="BACK_BPM_SPOP"/>
</dbReference>
<dbReference type="SUPFAM" id="SSF49599">
    <property type="entry name" value="TRAF domain-like"/>
    <property type="match status" value="1"/>
</dbReference>
<feature type="domain" description="BTB" evidence="3">
    <location>
        <begin position="154"/>
        <end position="213"/>
    </location>
</feature>
<dbReference type="InterPro" id="IPR008974">
    <property type="entry name" value="TRAF-like"/>
</dbReference>
<evidence type="ECO:0000256" key="1">
    <source>
        <dbReference type="ARBA" id="ARBA00004906"/>
    </source>
</evidence>
<gene>
    <name evidence="5" type="ORF">RD792_017258</name>
</gene>
<dbReference type="Pfam" id="PF00651">
    <property type="entry name" value="BTB"/>
    <property type="match status" value="1"/>
</dbReference>
<dbReference type="InterPro" id="IPR002083">
    <property type="entry name" value="MATH/TRAF_dom"/>
</dbReference>
<dbReference type="CDD" id="cd00121">
    <property type="entry name" value="MATH"/>
    <property type="match status" value="1"/>
</dbReference>
<feature type="domain" description="MATH" evidence="4">
    <location>
        <begin position="1"/>
        <end position="118"/>
    </location>
</feature>